<name>A0A1R1XWB5_9FUNG</name>
<dbReference type="GO" id="GO:0005694">
    <property type="term" value="C:chromosome"/>
    <property type="evidence" value="ECO:0007669"/>
    <property type="project" value="UniProtKB-SubCell"/>
</dbReference>
<dbReference type="EMBL" id="LSSN01001634">
    <property type="protein sequence ID" value="OMJ18878.1"/>
    <property type="molecule type" value="Genomic_DNA"/>
</dbReference>
<keyword evidence="6" id="KW-0949">S-adenosyl-L-methionine</keyword>
<dbReference type="SMART" id="SM00570">
    <property type="entry name" value="AWS"/>
    <property type="match status" value="1"/>
</dbReference>
<evidence type="ECO:0000256" key="3">
    <source>
        <dbReference type="ARBA" id="ARBA00022454"/>
    </source>
</evidence>
<keyword evidence="10" id="KW-1185">Reference proteome</keyword>
<evidence type="ECO:0000256" key="7">
    <source>
        <dbReference type="ARBA" id="ARBA00023242"/>
    </source>
</evidence>
<dbReference type="InterPro" id="IPR046341">
    <property type="entry name" value="SET_dom_sf"/>
</dbReference>
<dbReference type="Gene3D" id="2.170.270.10">
    <property type="entry name" value="SET domain"/>
    <property type="match status" value="1"/>
</dbReference>
<evidence type="ECO:0000256" key="2">
    <source>
        <dbReference type="ARBA" id="ARBA00004286"/>
    </source>
</evidence>
<accession>A0A1R1XWB5</accession>
<evidence type="ECO:0000259" key="8">
    <source>
        <dbReference type="PROSITE" id="PS51215"/>
    </source>
</evidence>
<keyword evidence="5 9" id="KW-0808">Transferase</keyword>
<feature type="domain" description="AWS" evidence="8">
    <location>
        <begin position="9"/>
        <end position="64"/>
    </location>
</feature>
<evidence type="ECO:0000256" key="6">
    <source>
        <dbReference type="ARBA" id="ARBA00022691"/>
    </source>
</evidence>
<evidence type="ECO:0000256" key="4">
    <source>
        <dbReference type="ARBA" id="ARBA00022603"/>
    </source>
</evidence>
<organism evidence="9 10">
    <name type="scientific">Smittium culicis</name>
    <dbReference type="NCBI Taxonomy" id="133412"/>
    <lineage>
        <taxon>Eukaryota</taxon>
        <taxon>Fungi</taxon>
        <taxon>Fungi incertae sedis</taxon>
        <taxon>Zoopagomycota</taxon>
        <taxon>Kickxellomycotina</taxon>
        <taxon>Harpellomycetes</taxon>
        <taxon>Harpellales</taxon>
        <taxon>Legeriomycetaceae</taxon>
        <taxon>Smittium</taxon>
    </lineage>
</organism>
<keyword evidence="3" id="KW-0158">Chromosome</keyword>
<dbReference type="PROSITE" id="PS51215">
    <property type="entry name" value="AWS"/>
    <property type="match status" value="1"/>
</dbReference>
<evidence type="ECO:0000256" key="1">
    <source>
        <dbReference type="ARBA" id="ARBA00004123"/>
    </source>
</evidence>
<comment type="subcellular location">
    <subcellularLocation>
        <location evidence="2">Chromosome</location>
    </subcellularLocation>
    <subcellularLocation>
        <location evidence="1">Nucleus</location>
    </subcellularLocation>
</comment>
<dbReference type="GO" id="GO:0042054">
    <property type="term" value="F:histone methyltransferase activity"/>
    <property type="evidence" value="ECO:0007669"/>
    <property type="project" value="InterPro"/>
</dbReference>
<dbReference type="Proteomes" id="UP000187283">
    <property type="component" value="Unassembled WGS sequence"/>
</dbReference>
<gene>
    <name evidence="9" type="ORF">AYI70_g5080</name>
</gene>
<sequence length="88" mass="10236">MEKIDNRLNDPVPCRCSYNQGVDPEWKACGEESKCINRDVQIECHPMMCPTGRFCQNRRFQKKQYSRVCVIDAGHKGYGLRVDQDLEP</sequence>
<dbReference type="InterPro" id="IPR050777">
    <property type="entry name" value="SET2_Histone-Lys_MeTrsfase"/>
</dbReference>
<evidence type="ECO:0000313" key="10">
    <source>
        <dbReference type="Proteomes" id="UP000187283"/>
    </source>
</evidence>
<keyword evidence="7" id="KW-0539">Nucleus</keyword>
<proteinExistence type="predicted"/>
<dbReference type="STRING" id="133412.A0A1R1XWB5"/>
<dbReference type="GO" id="GO:0005634">
    <property type="term" value="C:nucleus"/>
    <property type="evidence" value="ECO:0007669"/>
    <property type="project" value="UniProtKB-SubCell"/>
</dbReference>
<comment type="caution">
    <text evidence="9">The sequence shown here is derived from an EMBL/GenBank/DDBJ whole genome shotgun (WGS) entry which is preliminary data.</text>
</comment>
<reference evidence="9 10" key="1">
    <citation type="submission" date="2017-01" db="EMBL/GenBank/DDBJ databases">
        <authorList>
            <person name="Mah S.A."/>
            <person name="Swanson W.J."/>
            <person name="Moy G.W."/>
            <person name="Vacquier V.D."/>
        </authorList>
    </citation>
    <scope>NUCLEOTIDE SEQUENCE [LARGE SCALE GENOMIC DNA]</scope>
    <source>
        <strain evidence="9 10">GSMNP</strain>
    </source>
</reference>
<dbReference type="PANTHER" id="PTHR22884">
    <property type="entry name" value="SET DOMAIN PROTEINS"/>
    <property type="match status" value="1"/>
</dbReference>
<evidence type="ECO:0000313" key="9">
    <source>
        <dbReference type="EMBL" id="OMJ18878.1"/>
    </source>
</evidence>
<evidence type="ECO:0000256" key="5">
    <source>
        <dbReference type="ARBA" id="ARBA00022679"/>
    </source>
</evidence>
<dbReference type="SUPFAM" id="SSF82199">
    <property type="entry name" value="SET domain"/>
    <property type="match status" value="1"/>
</dbReference>
<keyword evidence="4 9" id="KW-0489">Methyltransferase</keyword>
<protein>
    <submittedName>
        <fullName evidence="9">Histone-lysine N-methyltransferase, H3 lysine-36 specific</fullName>
    </submittedName>
</protein>
<dbReference type="OrthoDB" id="422362at2759"/>
<dbReference type="Pfam" id="PF17907">
    <property type="entry name" value="AWS"/>
    <property type="match status" value="1"/>
</dbReference>
<dbReference type="InterPro" id="IPR006560">
    <property type="entry name" value="AWS_dom"/>
</dbReference>
<dbReference type="GO" id="GO:0032259">
    <property type="term" value="P:methylation"/>
    <property type="evidence" value="ECO:0007669"/>
    <property type="project" value="UniProtKB-KW"/>
</dbReference>
<dbReference type="AlphaFoldDB" id="A0A1R1XWB5"/>